<protein>
    <submittedName>
        <fullName evidence="1">Uncharacterized protein</fullName>
    </submittedName>
</protein>
<organism evidence="1 2">
    <name type="scientific">Prevotella intermedia</name>
    <dbReference type="NCBI Taxonomy" id="28131"/>
    <lineage>
        <taxon>Bacteria</taxon>
        <taxon>Pseudomonadati</taxon>
        <taxon>Bacteroidota</taxon>
        <taxon>Bacteroidia</taxon>
        <taxon>Bacteroidales</taxon>
        <taxon>Prevotellaceae</taxon>
        <taxon>Prevotella</taxon>
    </lineage>
</organism>
<accession>A0AAD1F7N2</accession>
<proteinExistence type="predicted"/>
<dbReference type="EMBL" id="AP014925">
    <property type="protein sequence ID" value="BAR96409.1"/>
    <property type="molecule type" value="Genomic_DNA"/>
</dbReference>
<dbReference type="Proteomes" id="UP000067008">
    <property type="component" value="Chromosome 2"/>
</dbReference>
<dbReference type="AlphaFoldDB" id="A0AAD1F7N2"/>
<evidence type="ECO:0000313" key="1">
    <source>
        <dbReference type="EMBL" id="BAR96409.1"/>
    </source>
</evidence>
<gene>
    <name evidence="1" type="ORF">PI172_1681</name>
</gene>
<reference evidence="1 2" key="1">
    <citation type="submission" date="2015-07" db="EMBL/GenBank/DDBJ databases">
        <title>Complete genome sequence of Prevotella intermedia strain 17-2.</title>
        <authorList>
            <person name="Nambu T."/>
        </authorList>
    </citation>
    <scope>NUCLEOTIDE SEQUENCE [LARGE SCALE GENOMIC DNA]</scope>
    <source>
        <strain evidence="1 2">17-2</strain>
    </source>
</reference>
<sequence length="42" mass="4932">MQVNAKWDGQPLAGLPNTEIDQPHLYFIFFLKKYLPLSKKKI</sequence>
<name>A0AAD1F7N2_PREIN</name>
<evidence type="ECO:0000313" key="2">
    <source>
        <dbReference type="Proteomes" id="UP000067008"/>
    </source>
</evidence>